<feature type="non-terminal residue" evidence="2">
    <location>
        <position position="1"/>
    </location>
</feature>
<reference evidence="2" key="1">
    <citation type="journal article" date="2015" name="Nature">
        <title>Complex archaea that bridge the gap between prokaryotes and eukaryotes.</title>
        <authorList>
            <person name="Spang A."/>
            <person name="Saw J.H."/>
            <person name="Jorgensen S.L."/>
            <person name="Zaremba-Niedzwiedzka K."/>
            <person name="Martijn J."/>
            <person name="Lind A.E."/>
            <person name="van Eijk R."/>
            <person name="Schleper C."/>
            <person name="Guy L."/>
            <person name="Ettema T.J."/>
        </authorList>
    </citation>
    <scope>NUCLEOTIDE SEQUENCE</scope>
</reference>
<proteinExistence type="predicted"/>
<dbReference type="EMBL" id="LAZR01026633">
    <property type="protein sequence ID" value="KKL68124.1"/>
    <property type="molecule type" value="Genomic_DNA"/>
</dbReference>
<evidence type="ECO:0000256" key="1">
    <source>
        <dbReference type="SAM" id="MobiDB-lite"/>
    </source>
</evidence>
<organism evidence="2">
    <name type="scientific">marine sediment metagenome</name>
    <dbReference type="NCBI Taxonomy" id="412755"/>
    <lineage>
        <taxon>unclassified sequences</taxon>
        <taxon>metagenomes</taxon>
        <taxon>ecological metagenomes</taxon>
    </lineage>
</organism>
<comment type="caution">
    <text evidence="2">The sequence shown here is derived from an EMBL/GenBank/DDBJ whole genome shotgun (WGS) entry which is preliminary data.</text>
</comment>
<feature type="region of interest" description="Disordered" evidence="1">
    <location>
        <begin position="136"/>
        <end position="182"/>
    </location>
</feature>
<accession>A0A0F9E297</accession>
<name>A0A0F9E297_9ZZZZ</name>
<feature type="region of interest" description="Disordered" evidence="1">
    <location>
        <begin position="210"/>
        <end position="254"/>
    </location>
</feature>
<gene>
    <name evidence="2" type="ORF">LCGC14_2128150</name>
</gene>
<sequence length="254" mass="27760">VIQPPPEPVKTTKPAAATTKATAAELKKVEQVVKTGTGLTPEILELIKTKPELIAIMKTSAPQAAEAIEEIKKKERSLPATWGEVVKFEGGKKDSKFTGEYTSPQELANRLGIVTRGASTMVKAFERAGFKVTTNGDTRPVKGKTTGFVVKRISPTPEKYQKPKVAPPEDLSAAPPSPLKERWFTRRGEGGVLLGWDWIDPETDRIVPEKFRKVGSGPAPAPETIRGQTSRAEKKETEEDVEPGEAELHEIEEE</sequence>
<protein>
    <submittedName>
        <fullName evidence="2">Uncharacterized protein</fullName>
    </submittedName>
</protein>
<feature type="compositionally biased region" description="Acidic residues" evidence="1">
    <location>
        <begin position="238"/>
        <end position="254"/>
    </location>
</feature>
<evidence type="ECO:0000313" key="2">
    <source>
        <dbReference type="EMBL" id="KKL68124.1"/>
    </source>
</evidence>
<dbReference type="AlphaFoldDB" id="A0A0F9E297"/>